<evidence type="ECO:0000313" key="2">
    <source>
        <dbReference type="EMBL" id="KAJ4393557.1"/>
    </source>
</evidence>
<accession>A0A9W8YVW5</accession>
<evidence type="ECO:0000256" key="1">
    <source>
        <dbReference type="SAM" id="SignalP"/>
    </source>
</evidence>
<sequence>MRLHVFLLAATASALVNPQSAVQNDADITQLREVVQRIKDRAPQESGGGGGGITSAFGDVTTLLTGLSDSLSGLCNLRQDITSTLDQISSFGF</sequence>
<dbReference type="EMBL" id="JAPEVB010000002">
    <property type="protein sequence ID" value="KAJ4393557.1"/>
    <property type="molecule type" value="Genomic_DNA"/>
</dbReference>
<keyword evidence="3" id="KW-1185">Reference proteome</keyword>
<reference evidence="2" key="1">
    <citation type="submission" date="2022-10" db="EMBL/GenBank/DDBJ databases">
        <title>Tapping the CABI collections for fungal endophytes: first genome assemblies for Collariella, Neodidymelliopsis, Ascochyta clinopodiicola, Didymella pomorum, Didymosphaeria variabile, Neocosmospora piperis and Neocucurbitaria cava.</title>
        <authorList>
            <person name="Hill R."/>
        </authorList>
    </citation>
    <scope>NUCLEOTIDE SEQUENCE</scope>
    <source>
        <strain evidence="2">IMI 355082</strain>
    </source>
</reference>
<feature type="signal peptide" evidence="1">
    <location>
        <begin position="1"/>
        <end position="21"/>
    </location>
</feature>
<proteinExistence type="predicted"/>
<organism evidence="2 3">
    <name type="scientific">Gnomoniopsis smithogilvyi</name>
    <dbReference type="NCBI Taxonomy" id="1191159"/>
    <lineage>
        <taxon>Eukaryota</taxon>
        <taxon>Fungi</taxon>
        <taxon>Dikarya</taxon>
        <taxon>Ascomycota</taxon>
        <taxon>Pezizomycotina</taxon>
        <taxon>Sordariomycetes</taxon>
        <taxon>Sordariomycetidae</taxon>
        <taxon>Diaporthales</taxon>
        <taxon>Gnomoniaceae</taxon>
        <taxon>Gnomoniopsis</taxon>
    </lineage>
</organism>
<protein>
    <submittedName>
        <fullName evidence="2">Uncharacterized protein</fullName>
    </submittedName>
</protein>
<evidence type="ECO:0000313" key="3">
    <source>
        <dbReference type="Proteomes" id="UP001140453"/>
    </source>
</evidence>
<dbReference type="Proteomes" id="UP001140453">
    <property type="component" value="Unassembled WGS sequence"/>
</dbReference>
<comment type="caution">
    <text evidence="2">The sequence shown here is derived from an EMBL/GenBank/DDBJ whole genome shotgun (WGS) entry which is preliminary data.</text>
</comment>
<gene>
    <name evidence="2" type="ORF">N0V93_002769</name>
</gene>
<name>A0A9W8YVW5_9PEZI</name>
<feature type="chain" id="PRO_5040959604" evidence="1">
    <location>
        <begin position="22"/>
        <end position="93"/>
    </location>
</feature>
<dbReference type="AlphaFoldDB" id="A0A9W8YVW5"/>
<keyword evidence="1" id="KW-0732">Signal</keyword>